<keyword evidence="1" id="KW-0732">Signal</keyword>
<evidence type="ECO:0008006" key="4">
    <source>
        <dbReference type="Google" id="ProtNLM"/>
    </source>
</evidence>
<dbReference type="Proteomes" id="UP000242915">
    <property type="component" value="Unassembled WGS sequence"/>
</dbReference>
<feature type="chain" id="PRO_5013009035" description="Lipoprotein" evidence="1">
    <location>
        <begin position="19"/>
        <end position="129"/>
    </location>
</feature>
<name>A0A238ZFV1_9PSED</name>
<proteinExistence type="predicted"/>
<organism evidence="2 3">
    <name type="scientific">Pseudomonas segetis</name>
    <dbReference type="NCBI Taxonomy" id="298908"/>
    <lineage>
        <taxon>Bacteria</taxon>
        <taxon>Pseudomonadati</taxon>
        <taxon>Pseudomonadota</taxon>
        <taxon>Gammaproteobacteria</taxon>
        <taxon>Pseudomonadales</taxon>
        <taxon>Pseudomonadaceae</taxon>
        <taxon>Pseudomonas</taxon>
    </lineage>
</organism>
<evidence type="ECO:0000256" key="1">
    <source>
        <dbReference type="SAM" id="SignalP"/>
    </source>
</evidence>
<dbReference type="EMBL" id="FZOG01000001">
    <property type="protein sequence ID" value="SNR82002.1"/>
    <property type="molecule type" value="Genomic_DNA"/>
</dbReference>
<protein>
    <recommendedName>
        <fullName evidence="4">Lipoprotein</fullName>
    </recommendedName>
</protein>
<evidence type="ECO:0000313" key="2">
    <source>
        <dbReference type="EMBL" id="SNR82002.1"/>
    </source>
</evidence>
<dbReference type="AlphaFoldDB" id="A0A238ZFV1"/>
<sequence>MLKTALILSLGIVLSACAHESSSPTPAAPPTTAPDQWVGRWIGVEGLNLTLSKDAAAGPGHYLLKMQYGLDAEQSGTYKGQATADGIAFNRQDGSQLLRAGDGQATGLKWLADKHNCLIVKPGEGYCRD</sequence>
<dbReference type="RefSeq" id="WP_089358612.1">
    <property type="nucleotide sequence ID" value="NZ_FZOG01000001.1"/>
</dbReference>
<reference evidence="3" key="1">
    <citation type="submission" date="2017-06" db="EMBL/GenBank/DDBJ databases">
        <authorList>
            <person name="Varghese N."/>
            <person name="Submissions S."/>
        </authorList>
    </citation>
    <scope>NUCLEOTIDE SEQUENCE [LARGE SCALE GENOMIC DNA]</scope>
    <source>
        <strain evidence="3">CIP 108523</strain>
    </source>
</reference>
<keyword evidence="3" id="KW-1185">Reference proteome</keyword>
<feature type="signal peptide" evidence="1">
    <location>
        <begin position="1"/>
        <end position="18"/>
    </location>
</feature>
<dbReference type="PROSITE" id="PS51257">
    <property type="entry name" value="PROKAR_LIPOPROTEIN"/>
    <property type="match status" value="1"/>
</dbReference>
<evidence type="ECO:0000313" key="3">
    <source>
        <dbReference type="Proteomes" id="UP000242915"/>
    </source>
</evidence>
<gene>
    <name evidence="2" type="ORF">SAMN05216255_0379</name>
</gene>
<accession>A0A238ZFV1</accession>